<name>A0A0A9F659_ARUDO</name>
<protein>
    <submittedName>
        <fullName evidence="1">Uncharacterized protein</fullName>
    </submittedName>
</protein>
<evidence type="ECO:0000313" key="1">
    <source>
        <dbReference type="EMBL" id="JAE05591.1"/>
    </source>
</evidence>
<proteinExistence type="predicted"/>
<reference evidence="1" key="2">
    <citation type="journal article" date="2015" name="Data Brief">
        <title>Shoot transcriptome of the giant reed, Arundo donax.</title>
        <authorList>
            <person name="Barrero R.A."/>
            <person name="Guerrero F.D."/>
            <person name="Moolhuijzen P."/>
            <person name="Goolsby J.A."/>
            <person name="Tidwell J."/>
            <person name="Bellgard S.E."/>
            <person name="Bellgard M.I."/>
        </authorList>
    </citation>
    <scope>NUCLEOTIDE SEQUENCE</scope>
    <source>
        <tissue evidence="1">Shoot tissue taken approximately 20 cm above the soil surface</tissue>
    </source>
</reference>
<reference evidence="1" key="1">
    <citation type="submission" date="2014-09" db="EMBL/GenBank/DDBJ databases">
        <authorList>
            <person name="Magalhaes I.L.F."/>
            <person name="Oliveira U."/>
            <person name="Santos F.R."/>
            <person name="Vidigal T.H.D.A."/>
            <person name="Brescovit A.D."/>
            <person name="Santos A.J."/>
        </authorList>
    </citation>
    <scope>NUCLEOTIDE SEQUENCE</scope>
    <source>
        <tissue evidence="1">Shoot tissue taken approximately 20 cm above the soil surface</tissue>
    </source>
</reference>
<organism evidence="1">
    <name type="scientific">Arundo donax</name>
    <name type="common">Giant reed</name>
    <name type="synonym">Donax arundinaceus</name>
    <dbReference type="NCBI Taxonomy" id="35708"/>
    <lineage>
        <taxon>Eukaryota</taxon>
        <taxon>Viridiplantae</taxon>
        <taxon>Streptophyta</taxon>
        <taxon>Embryophyta</taxon>
        <taxon>Tracheophyta</taxon>
        <taxon>Spermatophyta</taxon>
        <taxon>Magnoliopsida</taxon>
        <taxon>Liliopsida</taxon>
        <taxon>Poales</taxon>
        <taxon>Poaceae</taxon>
        <taxon>PACMAD clade</taxon>
        <taxon>Arundinoideae</taxon>
        <taxon>Arundineae</taxon>
        <taxon>Arundo</taxon>
    </lineage>
</organism>
<dbReference type="EMBL" id="GBRH01192305">
    <property type="protein sequence ID" value="JAE05591.1"/>
    <property type="molecule type" value="Transcribed_RNA"/>
</dbReference>
<dbReference type="AlphaFoldDB" id="A0A0A9F659"/>
<sequence>MKYINQYPLQLNIQSKAISLVDAFKRFYLVLVGLSSRLDHIFMEGFIILKLLTHGFKNRCLDFTKASL</sequence>
<accession>A0A0A9F659</accession>